<proteinExistence type="evidence at transcript level"/>
<protein>
    <submittedName>
        <fullName evidence="1">Anopheles gambiae putative tubulin alpha chain</fullName>
    </submittedName>
</protein>
<reference evidence="1" key="1">
    <citation type="journal article" date="1996" name="Genetics">
        <title>Physical map of the malaria vector Anopheles gambiae.</title>
        <authorList>
            <person name="della Torre A."/>
            <person name="Favia G."/>
            <person name="Mariotti G."/>
            <person name="Coluzzi M."/>
            <person name="Mathiopoulos K.D."/>
        </authorList>
    </citation>
    <scope>NUCLEOTIDE SEQUENCE</scope>
    <source>
        <strain evidence="1">GASUA</strain>
    </source>
</reference>
<name>Q17014_ANOGA</name>
<dbReference type="Gene3D" id="3.40.50.1440">
    <property type="entry name" value="Tubulin/FtsZ, GTPase domain"/>
    <property type="match status" value="1"/>
</dbReference>
<dbReference type="SUPFAM" id="SSF52490">
    <property type="entry name" value="Tubulin nucleotide-binding domain-like"/>
    <property type="match status" value="1"/>
</dbReference>
<sequence>MRECISVHVGQAGVQIGNPCWDCTVWSMASNRTVRCPRTRRSEAVMTRSTPSSPRLAQASTCPVPCSSIWSRPSSMRCAPARTASCSTRSS</sequence>
<dbReference type="AlphaFoldDB" id="Q17014"/>
<accession>Q17014</accession>
<dbReference type="EMBL" id="U50468">
    <property type="protein sequence ID" value="AAA93472.1"/>
    <property type="molecule type" value="mRNA"/>
</dbReference>
<organism evidence="1">
    <name type="scientific">Anopheles gambiae</name>
    <name type="common">African malaria mosquito</name>
    <dbReference type="NCBI Taxonomy" id="7165"/>
    <lineage>
        <taxon>Eukaryota</taxon>
        <taxon>Metazoa</taxon>
        <taxon>Ecdysozoa</taxon>
        <taxon>Arthropoda</taxon>
        <taxon>Hexapoda</taxon>
        <taxon>Insecta</taxon>
        <taxon>Pterygota</taxon>
        <taxon>Neoptera</taxon>
        <taxon>Endopterygota</taxon>
        <taxon>Diptera</taxon>
        <taxon>Nematocera</taxon>
        <taxon>Culicoidea</taxon>
        <taxon>Culicidae</taxon>
        <taxon>Anophelinae</taxon>
        <taxon>Anopheles</taxon>
    </lineage>
</organism>
<dbReference type="InterPro" id="IPR036525">
    <property type="entry name" value="Tubulin/FtsZ_GTPase_sf"/>
</dbReference>
<evidence type="ECO:0000313" key="1">
    <source>
        <dbReference type="EMBL" id="AAA93472.1"/>
    </source>
</evidence>